<sequence length="1196" mass="133459">MPRKLPPPQAVAPVATLLPPPPPSPIIQTLRKDWRWAAISQFMWTFSDAFGLVDWDIEALEADFDGDEKALIPTLIAKLLFALTYHRSINRENAFESLRKTYAKRRPNQRCILGTEDRPIEWETLGLSQKVQILHELCEWQLEDPARFRGLLKSEEEAVTWRVEPVGWDKDGNTFWLFDDNRLWIQRIPPPPPPPPRPLKKSSQKAKKAARKSQPRASTSTSTPVGAAKKSHKKRQITPELSLTPPPPAEEEVLSGSRRRKSVNFYGNPTPTAQALKRGHPTPSAAEGPSSSRSSRNTRNNPLPLPPRMSESPSKAKNTPLPLGTRVSRRLRNVDDEWQAIPDEWLTPSKQSQAAKAKGKGKAKQANGGGDADESDLSDLTDEEEHERILLASSKKPNGNVKSPQRDPETEMPNATEEDEDKMDVDEKLDDIPDEQPNGAENPAKQNDAEVEAVAGGRTGQLAHDDTARSAAGDAVAVAEIAPASAATIEKSNDTSQIEAEPLCTPPIETPTPSNESQESTAAINGAVAVDTSKADDVDDQTMPTPAGESDKAPEMAAVSGEAEIEHSINGNGDIQAVNAAGEVIEESRTDAEIKDELKIEPEIEVQVEKSDLIKQWETERSHIPTDFIEWEAVCVTLYDWRTFPEQYSTSKDPDEKALYNLLTQEVGPTIISVLIAKEQERIKQEAVNNRKRSSRIATRELEREEIVKREAAEREMEERMERIRAEETRKQREEEEAIAVQKAREDRLKEREERALAREEALIKKAEDELRERERRERKREKRKRRREGEEVSDDSDDEQPTPALKRGSSTLDNEASVGTPNSERWELNCEVCKKVGLNIDEDLDLVCCDDCGRWQHTECHDRLDVREGRGKRNWDQVDFKCKECIHRALRKKQRLAQSQSQSQSHLSPPQSNGHHHVQQQQQQQQGVHPLSQSQSYPTSPYPVVPGSSPGPHAVPALDPARPPPPPLGPGEFYLPYPHPPAREDRPAGYAVFYPPDQSPGSAPGQHGHGYSTQQQQQQVYQQQQYQQQRQRYRQSCPTPQSMPQQVQGYQASPPHNVTPQHPHSHMSQTHSQSQPNYQLAQPSQSRISPPQPQSQGRPSPQQQQNMYSQSSNGPQSSPSQISQGRHLASAPSQARSGLNPSVSTSSGQMYPMMQAQTQPNGVHPHPGPNGHGVNPLPTPDPSLASQRPTGYPPQ</sequence>
<dbReference type="SUPFAM" id="SSF57903">
    <property type="entry name" value="FYVE/PHD zinc finger"/>
    <property type="match status" value="1"/>
</dbReference>
<feature type="compositionally biased region" description="Acidic residues" evidence="4">
    <location>
        <begin position="371"/>
        <end position="385"/>
    </location>
</feature>
<dbReference type="GO" id="GO:0008270">
    <property type="term" value="F:zinc ion binding"/>
    <property type="evidence" value="ECO:0007669"/>
    <property type="project" value="UniProtKB-KW"/>
</dbReference>
<reference evidence="6" key="1">
    <citation type="submission" date="2013-07" db="EMBL/GenBank/DDBJ databases">
        <authorList>
            <consortium name="The Broad Institute Genome Sequencing Platform"/>
            <person name="Cuomo C."/>
            <person name="Litvintseva A."/>
            <person name="Chen Y."/>
            <person name="Heitman J."/>
            <person name="Sun S."/>
            <person name="Springer D."/>
            <person name="Dromer F."/>
            <person name="Young S.K."/>
            <person name="Zeng Q."/>
            <person name="Gargeya S."/>
            <person name="Fitzgerald M."/>
            <person name="Abouelleil A."/>
            <person name="Alvarado L."/>
            <person name="Berlin A.M."/>
            <person name="Chapman S.B."/>
            <person name="Dewar J."/>
            <person name="Goldberg J."/>
            <person name="Griggs A."/>
            <person name="Gujja S."/>
            <person name="Hansen M."/>
            <person name="Howarth C."/>
            <person name="Imamovic A."/>
            <person name="Larimer J."/>
            <person name="McCowan C."/>
            <person name="Murphy C."/>
            <person name="Pearson M."/>
            <person name="Priest M."/>
            <person name="Roberts A."/>
            <person name="Saif S."/>
            <person name="Shea T."/>
            <person name="Sykes S."/>
            <person name="Wortman J."/>
            <person name="Nusbaum C."/>
            <person name="Birren B."/>
        </authorList>
    </citation>
    <scope>NUCLEOTIDE SEQUENCE</scope>
    <source>
        <strain evidence="6">CBS 10117</strain>
    </source>
</reference>
<keyword evidence="3" id="KW-0862">Zinc</keyword>
<feature type="compositionally biased region" description="Acidic residues" evidence="4">
    <location>
        <begin position="792"/>
        <end position="801"/>
    </location>
</feature>
<name>A0AAJ8KMZ6_9TREE</name>
<dbReference type="EMBL" id="CP144532">
    <property type="protein sequence ID" value="WWC60648.1"/>
    <property type="molecule type" value="Genomic_DNA"/>
</dbReference>
<dbReference type="InterPro" id="IPR011011">
    <property type="entry name" value="Znf_FYVE_PHD"/>
</dbReference>
<organism evidence="6 7">
    <name type="scientific">Kwoniella dejecticola CBS 10117</name>
    <dbReference type="NCBI Taxonomy" id="1296121"/>
    <lineage>
        <taxon>Eukaryota</taxon>
        <taxon>Fungi</taxon>
        <taxon>Dikarya</taxon>
        <taxon>Basidiomycota</taxon>
        <taxon>Agaricomycotina</taxon>
        <taxon>Tremellomycetes</taxon>
        <taxon>Tremellales</taxon>
        <taxon>Cryptococcaceae</taxon>
        <taxon>Kwoniella</taxon>
    </lineage>
</organism>
<dbReference type="GeneID" id="28966945"/>
<feature type="domain" description="Zinc finger PHD-type" evidence="5">
    <location>
        <begin position="830"/>
        <end position="887"/>
    </location>
</feature>
<feature type="compositionally biased region" description="Low complexity" evidence="4">
    <location>
        <begin position="920"/>
        <end position="940"/>
    </location>
</feature>
<dbReference type="AlphaFoldDB" id="A0AAJ8KMZ6"/>
<feature type="compositionally biased region" description="Acidic residues" evidence="4">
    <location>
        <begin position="416"/>
        <end position="434"/>
    </location>
</feature>
<feature type="compositionally biased region" description="Polar residues" evidence="4">
    <location>
        <begin position="1132"/>
        <end position="1160"/>
    </location>
</feature>
<feature type="compositionally biased region" description="Low complexity" evidence="4">
    <location>
        <begin position="290"/>
        <end position="302"/>
    </location>
</feature>
<gene>
    <name evidence="6" type="ORF">I303_103222</name>
</gene>
<feature type="compositionally biased region" description="Low complexity" evidence="4">
    <location>
        <begin position="1015"/>
        <end position="1031"/>
    </location>
</feature>
<keyword evidence="1" id="KW-0479">Metal-binding</keyword>
<keyword evidence="7" id="KW-1185">Reference proteome</keyword>
<feature type="compositionally biased region" description="Low complexity" evidence="4">
    <location>
        <begin position="1061"/>
        <end position="1126"/>
    </location>
</feature>
<dbReference type="InterPro" id="IPR028938">
    <property type="entry name" value="Rsf1-like"/>
</dbReference>
<accession>A0AAJ8KMZ6</accession>
<reference evidence="6" key="2">
    <citation type="submission" date="2024-02" db="EMBL/GenBank/DDBJ databases">
        <title>Comparative genomics of Cryptococcus and Kwoniella reveals pathogenesis evolution and contrasting modes of karyotype evolution via chromosome fusion or intercentromeric recombination.</title>
        <authorList>
            <person name="Coelho M.A."/>
            <person name="David-Palma M."/>
            <person name="Shea T."/>
            <person name="Bowers K."/>
            <person name="McGinley-Smith S."/>
            <person name="Mohammad A.W."/>
            <person name="Gnirke A."/>
            <person name="Yurkov A.M."/>
            <person name="Nowrousian M."/>
            <person name="Sun S."/>
            <person name="Cuomo C.A."/>
            <person name="Heitman J."/>
        </authorList>
    </citation>
    <scope>NUCLEOTIDE SEQUENCE</scope>
    <source>
        <strain evidence="6">CBS 10117</strain>
    </source>
</reference>
<feature type="region of interest" description="Disordered" evidence="4">
    <location>
        <begin position="186"/>
        <end position="555"/>
    </location>
</feature>
<feature type="compositionally biased region" description="Polar residues" evidence="4">
    <location>
        <begin position="511"/>
        <end position="523"/>
    </location>
</feature>
<feature type="compositionally biased region" description="Polar residues" evidence="4">
    <location>
        <begin position="809"/>
        <end position="822"/>
    </location>
</feature>
<dbReference type="InterPro" id="IPR013083">
    <property type="entry name" value="Znf_RING/FYVE/PHD"/>
</dbReference>
<evidence type="ECO:0000259" key="5">
    <source>
        <dbReference type="SMART" id="SM00249"/>
    </source>
</evidence>
<dbReference type="Pfam" id="PF00628">
    <property type="entry name" value="PHD"/>
    <property type="match status" value="1"/>
</dbReference>
<dbReference type="GO" id="GO:0031213">
    <property type="term" value="C:RSF complex"/>
    <property type="evidence" value="ECO:0007669"/>
    <property type="project" value="InterPro"/>
</dbReference>
<dbReference type="RefSeq" id="XP_065824790.1">
    <property type="nucleotide sequence ID" value="XM_065968718.1"/>
</dbReference>
<dbReference type="KEGG" id="kdj:28966945"/>
<dbReference type="Proteomes" id="UP000078595">
    <property type="component" value="Chromosome 3"/>
</dbReference>
<evidence type="ECO:0000256" key="3">
    <source>
        <dbReference type="ARBA" id="ARBA00022833"/>
    </source>
</evidence>
<dbReference type="Gene3D" id="3.30.40.10">
    <property type="entry name" value="Zinc/RING finger domain, C3HC4 (zinc finger)"/>
    <property type="match status" value="1"/>
</dbReference>
<feature type="compositionally biased region" description="Basic residues" evidence="4">
    <location>
        <begin position="198"/>
        <end position="214"/>
    </location>
</feature>
<dbReference type="CDD" id="cd15489">
    <property type="entry name" value="PHD_SF"/>
    <property type="match status" value="1"/>
</dbReference>
<feature type="compositionally biased region" description="Low complexity" evidence="4">
    <location>
        <begin position="469"/>
        <end position="490"/>
    </location>
</feature>
<evidence type="ECO:0000256" key="2">
    <source>
        <dbReference type="ARBA" id="ARBA00022771"/>
    </source>
</evidence>
<proteinExistence type="predicted"/>
<dbReference type="InterPro" id="IPR001965">
    <property type="entry name" value="Znf_PHD"/>
</dbReference>
<dbReference type="PANTHER" id="PTHR14296">
    <property type="entry name" value="REMODELING AND SPACING FACTOR 1"/>
    <property type="match status" value="1"/>
</dbReference>
<feature type="compositionally biased region" description="Low complexity" evidence="4">
    <location>
        <begin position="946"/>
        <end position="961"/>
    </location>
</feature>
<keyword evidence="2" id="KW-0863">Zinc-finger</keyword>
<feature type="region of interest" description="Disordered" evidence="4">
    <location>
        <begin position="774"/>
        <end position="822"/>
    </location>
</feature>
<feature type="compositionally biased region" description="Polar residues" evidence="4">
    <location>
        <begin position="1037"/>
        <end position="1060"/>
    </location>
</feature>
<evidence type="ECO:0000256" key="4">
    <source>
        <dbReference type="SAM" id="MobiDB-lite"/>
    </source>
</evidence>
<evidence type="ECO:0000313" key="6">
    <source>
        <dbReference type="EMBL" id="WWC60648.1"/>
    </source>
</evidence>
<feature type="compositionally biased region" description="Pro residues" evidence="4">
    <location>
        <begin position="188"/>
        <end position="197"/>
    </location>
</feature>
<dbReference type="InterPro" id="IPR019786">
    <property type="entry name" value="Zinc_finger_PHD-type_CS"/>
</dbReference>
<dbReference type="PROSITE" id="PS01359">
    <property type="entry name" value="ZF_PHD_1"/>
    <property type="match status" value="1"/>
</dbReference>
<dbReference type="GO" id="GO:0006355">
    <property type="term" value="P:regulation of DNA-templated transcription"/>
    <property type="evidence" value="ECO:0007669"/>
    <property type="project" value="InterPro"/>
</dbReference>
<feature type="region of interest" description="Disordered" evidence="4">
    <location>
        <begin position="894"/>
        <end position="1196"/>
    </location>
</feature>
<dbReference type="SMART" id="SM00249">
    <property type="entry name" value="PHD"/>
    <property type="match status" value="1"/>
</dbReference>
<protein>
    <recommendedName>
        <fullName evidence="5">Zinc finger PHD-type domain-containing protein</fullName>
    </recommendedName>
</protein>
<dbReference type="PANTHER" id="PTHR14296:SF3">
    <property type="entry name" value="DIKAR, ISOFORM F"/>
    <property type="match status" value="1"/>
</dbReference>
<feature type="compositionally biased region" description="Low complexity" evidence="4">
    <location>
        <begin position="897"/>
        <end position="913"/>
    </location>
</feature>
<evidence type="ECO:0000256" key="1">
    <source>
        <dbReference type="ARBA" id="ARBA00022723"/>
    </source>
</evidence>
<dbReference type="InterPro" id="IPR019787">
    <property type="entry name" value="Znf_PHD-finger"/>
</dbReference>
<feature type="compositionally biased region" description="Basic residues" evidence="4">
    <location>
        <begin position="777"/>
        <end position="787"/>
    </location>
</feature>
<evidence type="ECO:0000313" key="7">
    <source>
        <dbReference type="Proteomes" id="UP000078595"/>
    </source>
</evidence>